<dbReference type="RefSeq" id="WP_184089431.1">
    <property type="nucleotide sequence ID" value="NZ_AP023367.1"/>
</dbReference>
<dbReference type="PANTHER" id="PTHR43245:SF55">
    <property type="entry name" value="NAD(P)-BINDING DOMAIN-CONTAINING PROTEIN"/>
    <property type="match status" value="1"/>
</dbReference>
<name>A0A6S6R3S2_9FIRM</name>
<dbReference type="Pfam" id="PF01370">
    <property type="entry name" value="Epimerase"/>
    <property type="match status" value="1"/>
</dbReference>
<evidence type="ECO:0000313" key="1">
    <source>
        <dbReference type="EMBL" id="BCJ94687.1"/>
    </source>
</evidence>
<dbReference type="InterPro" id="IPR001509">
    <property type="entry name" value="Epimerase_deHydtase"/>
</dbReference>
<dbReference type="InterPro" id="IPR050177">
    <property type="entry name" value="Lipid_A_modif_metabolic_enz"/>
</dbReference>
<organism evidence="1 2">
    <name type="scientific">Anaerocolumna cellulosilytica</name>
    <dbReference type="NCBI Taxonomy" id="433286"/>
    <lineage>
        <taxon>Bacteria</taxon>
        <taxon>Bacillati</taxon>
        <taxon>Bacillota</taxon>
        <taxon>Clostridia</taxon>
        <taxon>Lachnospirales</taxon>
        <taxon>Lachnospiraceae</taxon>
        <taxon>Anaerocolumna</taxon>
    </lineage>
</organism>
<dbReference type="AlphaFoldDB" id="A0A6S6R3S2"/>
<evidence type="ECO:0000313" key="2">
    <source>
        <dbReference type="Proteomes" id="UP000515561"/>
    </source>
</evidence>
<accession>A0A6S6R3S2</accession>
<dbReference type="InterPro" id="IPR036291">
    <property type="entry name" value="NAD(P)-bd_dom_sf"/>
</dbReference>
<dbReference type="PANTHER" id="PTHR43245">
    <property type="entry name" value="BIFUNCTIONAL POLYMYXIN RESISTANCE PROTEIN ARNA"/>
    <property type="match status" value="1"/>
</dbReference>
<dbReference type="SUPFAM" id="SSF51735">
    <property type="entry name" value="NAD(P)-binding Rossmann-fold domains"/>
    <property type="match status" value="1"/>
</dbReference>
<dbReference type="EMBL" id="AP023367">
    <property type="protein sequence ID" value="BCJ94687.1"/>
    <property type="molecule type" value="Genomic_DNA"/>
</dbReference>
<protein>
    <submittedName>
        <fullName evidence="1">Uncharacterized protein</fullName>
    </submittedName>
</protein>
<dbReference type="Proteomes" id="UP000515561">
    <property type="component" value="Chromosome"/>
</dbReference>
<dbReference type="Gene3D" id="3.40.50.720">
    <property type="entry name" value="NAD(P)-binding Rossmann-like Domain"/>
    <property type="match status" value="1"/>
</dbReference>
<dbReference type="KEGG" id="acel:acsn021_22560"/>
<gene>
    <name evidence="1" type="ORF">acsn021_22560</name>
</gene>
<sequence>MKILITGANGFIGKNLTAELHTSNENTLYEYDTDTEKMSLETYCRDCDFVYHLAGVNRPKNDEDYMQVNYGFTLTLLQTLQKFNNTCPVLFSSSIHASLDNPYGRSKKAGEELLSEYSKSKEVPVFIYRLPNLFGRWSRPNYNSVIATFCHNIARDLPIHIDDKAFMLNLVYIEDLIKEFVAALTGHGHKGEGDFYTIPLIYNASLGDIADLLYSFRTADRVLRFPKETFENKLYSTYLSYTQDAR</sequence>
<reference evidence="1 2" key="1">
    <citation type="journal article" date="2016" name="Int. J. Syst. Evol. Microbiol.">
        <title>Descriptions of Anaerotaenia torta gen. nov., sp. nov. and Anaerocolumna cellulosilytica gen. nov., sp. nov. isolated from a methanogenic reactor of cattle waste.</title>
        <authorList>
            <person name="Uek A."/>
            <person name="Ohtaki Y."/>
            <person name="Kaku N."/>
            <person name="Ueki K."/>
        </authorList>
    </citation>
    <scope>NUCLEOTIDE SEQUENCE [LARGE SCALE GENOMIC DNA]</scope>
    <source>
        <strain evidence="1 2">SN021</strain>
    </source>
</reference>
<proteinExistence type="predicted"/>
<keyword evidence="2" id="KW-1185">Reference proteome</keyword>